<name>A0A7W3VXB6_9PSEU</name>
<evidence type="ECO:0000313" key="8">
    <source>
        <dbReference type="Proteomes" id="UP000526734"/>
    </source>
</evidence>
<comment type="similarity">
    <text evidence="2">Belongs to the metallo-beta-lactamase superfamily.</text>
</comment>
<reference evidence="7 8" key="1">
    <citation type="submission" date="2020-08" db="EMBL/GenBank/DDBJ databases">
        <title>Amycolatopsis sp. nov. DR6-1 isolated from Dendrobium heterocarpum.</title>
        <authorList>
            <person name="Tedsree N."/>
            <person name="Kuncharoen N."/>
            <person name="Likhitwitayawuid K."/>
            <person name="Tanasupawat S."/>
        </authorList>
    </citation>
    <scope>NUCLEOTIDE SEQUENCE [LARGE SCALE GENOMIC DNA]</scope>
    <source>
        <strain evidence="7 8">DR6-1</strain>
    </source>
</reference>
<dbReference type="GO" id="GO:0016787">
    <property type="term" value="F:hydrolase activity"/>
    <property type="evidence" value="ECO:0007669"/>
    <property type="project" value="UniProtKB-KW"/>
</dbReference>
<evidence type="ECO:0000256" key="2">
    <source>
        <dbReference type="ARBA" id="ARBA00007749"/>
    </source>
</evidence>
<dbReference type="CDD" id="cd07729">
    <property type="entry name" value="AHL_lactonase_MBL-fold"/>
    <property type="match status" value="1"/>
</dbReference>
<evidence type="ECO:0000256" key="4">
    <source>
        <dbReference type="ARBA" id="ARBA00022801"/>
    </source>
</evidence>
<dbReference type="InterPro" id="IPR051013">
    <property type="entry name" value="MBL_superfamily_lactonases"/>
</dbReference>
<evidence type="ECO:0000256" key="3">
    <source>
        <dbReference type="ARBA" id="ARBA00022723"/>
    </source>
</evidence>
<evidence type="ECO:0000313" key="7">
    <source>
        <dbReference type="EMBL" id="MBB1154825.1"/>
    </source>
</evidence>
<proteinExistence type="inferred from homology"/>
<dbReference type="PANTHER" id="PTHR42978">
    <property type="entry name" value="QUORUM-QUENCHING LACTONASE YTNP-RELATED-RELATED"/>
    <property type="match status" value="1"/>
</dbReference>
<keyword evidence="5" id="KW-0862">Zinc</keyword>
<dbReference type="Gene3D" id="3.60.15.10">
    <property type="entry name" value="Ribonuclease Z/Hydroxyacylglutathione hydrolase-like"/>
    <property type="match status" value="1"/>
</dbReference>
<dbReference type="EMBL" id="JACGZW010000005">
    <property type="protein sequence ID" value="MBB1154825.1"/>
    <property type="molecule type" value="Genomic_DNA"/>
</dbReference>
<comment type="cofactor">
    <cofactor evidence="1">
        <name>Zn(2+)</name>
        <dbReference type="ChEBI" id="CHEBI:29105"/>
    </cofactor>
</comment>
<dbReference type="Pfam" id="PF00753">
    <property type="entry name" value="Lactamase_B"/>
    <property type="match status" value="1"/>
</dbReference>
<feature type="domain" description="Metallo-beta-lactamase" evidence="6">
    <location>
        <begin position="34"/>
        <end position="245"/>
    </location>
</feature>
<protein>
    <submittedName>
        <fullName evidence="7">N-acyl homoserine lactonase family protein</fullName>
    </submittedName>
</protein>
<sequence length="262" mass="28186">MTGIRRAWALDAPTMTADESFVLTGGGDAPVVMPLPAFLVEHDLGLMLFDAGLAPEAAGDPGAVYGPLAEAFQAVFPEEFRLDRQIGELGFRTEDVRHVVLSHAHFDHTGGLSHFPHAQGFAGAGELRYAQQPAAHLAGFFRDQDLEAAAKISWNELPAGYDHDLFGDGSVTLLSLPGHTPGSLGLQLRQDGRTLVLSGDAAHVRRNISQTTGIPVDVDSVRALDSLRKLKLLAARPDVTVWVNHDPEDWRTHRAGGKQILG</sequence>
<keyword evidence="4" id="KW-0378">Hydrolase</keyword>
<comment type="caution">
    <text evidence="7">The sequence shown here is derived from an EMBL/GenBank/DDBJ whole genome shotgun (WGS) entry which is preliminary data.</text>
</comment>
<evidence type="ECO:0000256" key="1">
    <source>
        <dbReference type="ARBA" id="ARBA00001947"/>
    </source>
</evidence>
<dbReference type="PANTHER" id="PTHR42978:SF2">
    <property type="entry name" value="102 KBASES UNSTABLE REGION: FROM 1 TO 119443"/>
    <property type="match status" value="1"/>
</dbReference>
<organism evidence="7 8">
    <name type="scientific">Amycolatopsis dendrobii</name>
    <dbReference type="NCBI Taxonomy" id="2760662"/>
    <lineage>
        <taxon>Bacteria</taxon>
        <taxon>Bacillati</taxon>
        <taxon>Actinomycetota</taxon>
        <taxon>Actinomycetes</taxon>
        <taxon>Pseudonocardiales</taxon>
        <taxon>Pseudonocardiaceae</taxon>
        <taxon>Amycolatopsis</taxon>
    </lineage>
</organism>
<evidence type="ECO:0000259" key="6">
    <source>
        <dbReference type="SMART" id="SM00849"/>
    </source>
</evidence>
<dbReference type="InterPro" id="IPR001279">
    <property type="entry name" value="Metallo-B-lactamas"/>
</dbReference>
<dbReference type="Proteomes" id="UP000526734">
    <property type="component" value="Unassembled WGS sequence"/>
</dbReference>
<gene>
    <name evidence="7" type="ORF">H4281_16915</name>
</gene>
<dbReference type="AlphaFoldDB" id="A0A7W3VXB6"/>
<keyword evidence="8" id="KW-1185">Reference proteome</keyword>
<dbReference type="SMART" id="SM00849">
    <property type="entry name" value="Lactamase_B"/>
    <property type="match status" value="1"/>
</dbReference>
<evidence type="ECO:0000256" key="5">
    <source>
        <dbReference type="ARBA" id="ARBA00022833"/>
    </source>
</evidence>
<dbReference type="GO" id="GO:0046872">
    <property type="term" value="F:metal ion binding"/>
    <property type="evidence" value="ECO:0007669"/>
    <property type="project" value="UniProtKB-KW"/>
</dbReference>
<accession>A0A7W3VXB6</accession>
<dbReference type="RefSeq" id="WP_182891878.1">
    <property type="nucleotide sequence ID" value="NZ_JACGZW010000005.1"/>
</dbReference>
<dbReference type="SUPFAM" id="SSF56281">
    <property type="entry name" value="Metallo-hydrolase/oxidoreductase"/>
    <property type="match status" value="1"/>
</dbReference>
<keyword evidence="3" id="KW-0479">Metal-binding</keyword>
<dbReference type="InterPro" id="IPR036866">
    <property type="entry name" value="RibonucZ/Hydroxyglut_hydro"/>
</dbReference>